<dbReference type="eggNOG" id="COG0771">
    <property type="taxonomic scope" value="Bacteria"/>
</dbReference>
<dbReference type="InterPro" id="IPR004101">
    <property type="entry name" value="Mur_ligase_C"/>
</dbReference>
<evidence type="ECO:0000256" key="7">
    <source>
        <dbReference type="ARBA" id="ARBA00022840"/>
    </source>
</evidence>
<dbReference type="SUPFAM" id="SSF53623">
    <property type="entry name" value="MurD-like peptide ligases, catalytic domain"/>
    <property type="match status" value="1"/>
</dbReference>
<gene>
    <name evidence="9" type="primary">murD</name>
    <name evidence="13" type="ORF">SPV1_05377</name>
</gene>
<feature type="binding site" evidence="9">
    <location>
        <begin position="116"/>
        <end position="122"/>
    </location>
    <ligand>
        <name>ATP</name>
        <dbReference type="ChEBI" id="CHEBI:30616"/>
    </ligand>
</feature>
<dbReference type="GO" id="GO:0051301">
    <property type="term" value="P:cell division"/>
    <property type="evidence" value="ECO:0007669"/>
    <property type="project" value="UniProtKB-KW"/>
</dbReference>
<dbReference type="InterPro" id="IPR036615">
    <property type="entry name" value="Mur_ligase_C_dom_sf"/>
</dbReference>
<evidence type="ECO:0000256" key="8">
    <source>
        <dbReference type="ARBA" id="ARBA00023306"/>
    </source>
</evidence>
<keyword evidence="14" id="KW-1185">Reference proteome</keyword>
<dbReference type="AlphaFoldDB" id="Q0EY60"/>
<sequence>MSVRLYLEGLTRGKRVLVLGFGREGRSTLKALLRDGQSGCIAVADANPIADGVPDSVNLFVGSTYLDRVADYDVVFAAPGVPLAAISSRFIATQRITSQADVLMCACAEKTIAVTGTKGKSTTSTIIHRMLQAAGKSSVLVGNIGKPAFDELEALEQADVIVCELSSHQLTTVTRSPNVAVLLNLFPEHLDYYSSLDAYYQAKTAVFRYQGPDDYLVLNADSPECREMTTTALAKKLQFSHDDCQLDAWFDESSIHIQTDGGDIEVPHACCELLGAFNMYNVMAAILATSRMAVVNRAVIEQALKGFTGLPDRMEYVSVVQGVTFINDSISTTPDTTCAALSAFEASVGTLILGGQARPVATERYERLAAMIRLYGVQHLIFLPQNGPAMRDILQRYFNNTGFTVCMHEVNDMVAAVETALQYTAENYICLLSPAAPSFGVYKDYTARGEHFRECIKSLA</sequence>
<dbReference type="STRING" id="314344.AL013_04500"/>
<dbReference type="OrthoDB" id="5287865at2"/>
<dbReference type="NCBIfam" id="TIGR01087">
    <property type="entry name" value="murD"/>
    <property type="match status" value="1"/>
</dbReference>
<dbReference type="SUPFAM" id="SSF53244">
    <property type="entry name" value="MurD-like peptide ligases, peptide-binding domain"/>
    <property type="match status" value="1"/>
</dbReference>
<evidence type="ECO:0000256" key="10">
    <source>
        <dbReference type="RuleBase" id="RU003664"/>
    </source>
</evidence>
<dbReference type="GO" id="GO:0005737">
    <property type="term" value="C:cytoplasm"/>
    <property type="evidence" value="ECO:0007669"/>
    <property type="project" value="UniProtKB-SubCell"/>
</dbReference>
<accession>Q0EY60</accession>
<dbReference type="Pfam" id="PF02875">
    <property type="entry name" value="Mur_ligase_C"/>
    <property type="match status" value="1"/>
</dbReference>
<dbReference type="InterPro" id="IPR018109">
    <property type="entry name" value="Folylpolyglutamate_synth_CS"/>
</dbReference>
<dbReference type="PANTHER" id="PTHR43692:SF1">
    <property type="entry name" value="UDP-N-ACETYLMURAMOYLALANINE--D-GLUTAMATE LIGASE"/>
    <property type="match status" value="1"/>
</dbReference>
<evidence type="ECO:0000313" key="13">
    <source>
        <dbReference type="EMBL" id="EAU54166.1"/>
    </source>
</evidence>
<dbReference type="Gene3D" id="3.40.50.720">
    <property type="entry name" value="NAD(P)-binding Rossmann-like Domain"/>
    <property type="match status" value="1"/>
</dbReference>
<dbReference type="GO" id="GO:0071555">
    <property type="term" value="P:cell wall organization"/>
    <property type="evidence" value="ECO:0007669"/>
    <property type="project" value="UniProtKB-KW"/>
</dbReference>
<feature type="domain" description="Mur ligase C-terminal" evidence="11">
    <location>
        <begin position="313"/>
        <end position="435"/>
    </location>
</feature>
<comment type="catalytic activity">
    <reaction evidence="9 10">
        <text>UDP-N-acetyl-alpha-D-muramoyl-L-alanine + D-glutamate + ATP = UDP-N-acetyl-alpha-D-muramoyl-L-alanyl-D-glutamate + ADP + phosphate + H(+)</text>
        <dbReference type="Rhea" id="RHEA:16429"/>
        <dbReference type="ChEBI" id="CHEBI:15378"/>
        <dbReference type="ChEBI" id="CHEBI:29986"/>
        <dbReference type="ChEBI" id="CHEBI:30616"/>
        <dbReference type="ChEBI" id="CHEBI:43474"/>
        <dbReference type="ChEBI" id="CHEBI:83898"/>
        <dbReference type="ChEBI" id="CHEBI:83900"/>
        <dbReference type="ChEBI" id="CHEBI:456216"/>
        <dbReference type="EC" id="6.3.2.9"/>
    </reaction>
</comment>
<dbReference type="GO" id="GO:0008360">
    <property type="term" value="P:regulation of cell shape"/>
    <property type="evidence" value="ECO:0007669"/>
    <property type="project" value="UniProtKB-KW"/>
</dbReference>
<dbReference type="PROSITE" id="PS01011">
    <property type="entry name" value="FOLYLPOLYGLU_SYNT_1"/>
    <property type="match status" value="1"/>
</dbReference>
<dbReference type="EMBL" id="AATS01000011">
    <property type="protein sequence ID" value="EAU54166.1"/>
    <property type="molecule type" value="Genomic_DNA"/>
</dbReference>
<feature type="domain" description="Mur ligase central" evidence="12">
    <location>
        <begin position="114"/>
        <end position="288"/>
    </location>
</feature>
<keyword evidence="9 10" id="KW-0961">Cell wall biogenesis/degradation</keyword>
<evidence type="ECO:0000256" key="6">
    <source>
        <dbReference type="ARBA" id="ARBA00022741"/>
    </source>
</evidence>
<dbReference type="GO" id="GO:0008764">
    <property type="term" value="F:UDP-N-acetylmuramoylalanine-D-glutamate ligase activity"/>
    <property type="evidence" value="ECO:0007669"/>
    <property type="project" value="UniProtKB-UniRule"/>
</dbReference>
<evidence type="ECO:0000256" key="5">
    <source>
        <dbReference type="ARBA" id="ARBA00022618"/>
    </source>
</evidence>
<dbReference type="RefSeq" id="WP_009851369.1">
    <property type="nucleotide sequence ID" value="NZ_DS022295.1"/>
</dbReference>
<evidence type="ECO:0000256" key="3">
    <source>
        <dbReference type="ARBA" id="ARBA00022490"/>
    </source>
</evidence>
<comment type="function">
    <text evidence="9 10">Cell wall formation. Catalyzes the addition of glutamate to the nucleotide precursor UDP-N-acetylmuramoyl-L-alanine (UMA).</text>
</comment>
<comment type="subcellular location">
    <subcellularLocation>
        <location evidence="1 9 10">Cytoplasm</location>
    </subcellularLocation>
</comment>
<dbReference type="GO" id="GO:0004326">
    <property type="term" value="F:tetrahydrofolylpolyglutamate synthase activity"/>
    <property type="evidence" value="ECO:0007669"/>
    <property type="project" value="InterPro"/>
</dbReference>
<dbReference type="SUPFAM" id="SSF51984">
    <property type="entry name" value="MurCD N-terminal domain"/>
    <property type="match status" value="1"/>
</dbReference>
<keyword evidence="9 10" id="KW-0573">Peptidoglycan synthesis</keyword>
<name>Q0EY60_9PROT</name>
<comment type="pathway">
    <text evidence="2 9 10">Cell wall biogenesis; peptidoglycan biosynthesis.</text>
</comment>
<dbReference type="GO" id="GO:0009252">
    <property type="term" value="P:peptidoglycan biosynthetic process"/>
    <property type="evidence" value="ECO:0007669"/>
    <property type="project" value="UniProtKB-UniRule"/>
</dbReference>
<keyword evidence="3 9" id="KW-0963">Cytoplasm</keyword>
<dbReference type="InterPro" id="IPR013221">
    <property type="entry name" value="Mur_ligase_cen"/>
</dbReference>
<comment type="similarity">
    <text evidence="9">Belongs to the MurCDEF family.</text>
</comment>
<organism evidence="13 14">
    <name type="scientific">Mariprofundus ferrooxydans PV-1</name>
    <dbReference type="NCBI Taxonomy" id="314345"/>
    <lineage>
        <taxon>Bacteria</taxon>
        <taxon>Pseudomonadati</taxon>
        <taxon>Pseudomonadota</taxon>
        <taxon>Candidatius Mariprofundia</taxon>
        <taxon>Mariprofundales</taxon>
        <taxon>Mariprofundaceae</taxon>
        <taxon>Mariprofundus</taxon>
    </lineage>
</organism>
<protein>
    <recommendedName>
        <fullName evidence="9 10">UDP-N-acetylmuramoylalanine--D-glutamate ligase</fullName>
        <ecNumber evidence="9 10">6.3.2.9</ecNumber>
    </recommendedName>
    <alternativeName>
        <fullName evidence="9">D-glutamic acid-adding enzyme</fullName>
    </alternativeName>
    <alternativeName>
        <fullName evidence="9">UDP-N-acetylmuramoyl-L-alanyl-D-glutamate synthetase</fullName>
    </alternativeName>
</protein>
<dbReference type="Gene3D" id="3.90.190.20">
    <property type="entry name" value="Mur ligase, C-terminal domain"/>
    <property type="match status" value="1"/>
</dbReference>
<comment type="caution">
    <text evidence="13">The sequence shown here is derived from an EMBL/GenBank/DDBJ whole genome shotgun (WGS) entry which is preliminary data.</text>
</comment>
<dbReference type="Proteomes" id="UP000005297">
    <property type="component" value="Unassembled WGS sequence"/>
</dbReference>
<dbReference type="Pfam" id="PF08245">
    <property type="entry name" value="Mur_ligase_M"/>
    <property type="match status" value="1"/>
</dbReference>
<keyword evidence="5 9" id="KW-0132">Cell division</keyword>
<evidence type="ECO:0000256" key="2">
    <source>
        <dbReference type="ARBA" id="ARBA00004752"/>
    </source>
</evidence>
<dbReference type="HOGENOM" id="CLU_032540_3_0_0"/>
<keyword evidence="4 9" id="KW-0436">Ligase</keyword>
<dbReference type="HAMAP" id="MF_00639">
    <property type="entry name" value="MurD"/>
    <property type="match status" value="1"/>
</dbReference>
<evidence type="ECO:0000259" key="12">
    <source>
        <dbReference type="Pfam" id="PF08245"/>
    </source>
</evidence>
<dbReference type="UniPathway" id="UPA00219"/>
<keyword evidence="8 9" id="KW-0131">Cell cycle</keyword>
<evidence type="ECO:0000256" key="1">
    <source>
        <dbReference type="ARBA" id="ARBA00004496"/>
    </source>
</evidence>
<evidence type="ECO:0000256" key="4">
    <source>
        <dbReference type="ARBA" id="ARBA00022598"/>
    </source>
</evidence>
<dbReference type="InParanoid" id="Q0EY60"/>
<keyword evidence="9 10" id="KW-0133">Cell shape</keyword>
<keyword evidence="7 9" id="KW-0067">ATP-binding</keyword>
<dbReference type="PANTHER" id="PTHR43692">
    <property type="entry name" value="UDP-N-ACETYLMURAMOYLALANINE--D-GLUTAMATE LIGASE"/>
    <property type="match status" value="1"/>
</dbReference>
<dbReference type="InterPro" id="IPR036565">
    <property type="entry name" value="Mur-like_cat_sf"/>
</dbReference>
<evidence type="ECO:0000259" key="11">
    <source>
        <dbReference type="Pfam" id="PF02875"/>
    </source>
</evidence>
<dbReference type="GO" id="GO:0005524">
    <property type="term" value="F:ATP binding"/>
    <property type="evidence" value="ECO:0007669"/>
    <property type="project" value="UniProtKB-UniRule"/>
</dbReference>
<keyword evidence="6 9" id="KW-0547">Nucleotide-binding</keyword>
<dbReference type="EC" id="6.3.2.9" evidence="9 10"/>
<dbReference type="InterPro" id="IPR005762">
    <property type="entry name" value="MurD"/>
</dbReference>
<evidence type="ECO:0000313" key="14">
    <source>
        <dbReference type="Proteomes" id="UP000005297"/>
    </source>
</evidence>
<evidence type="ECO:0000256" key="9">
    <source>
        <dbReference type="HAMAP-Rule" id="MF_00639"/>
    </source>
</evidence>
<dbReference type="Gene3D" id="3.40.1190.10">
    <property type="entry name" value="Mur-like, catalytic domain"/>
    <property type="match status" value="1"/>
</dbReference>
<reference evidence="13 14" key="1">
    <citation type="submission" date="2006-09" db="EMBL/GenBank/DDBJ databases">
        <authorList>
            <person name="Emerson D."/>
            <person name="Ferriera S."/>
            <person name="Johnson J."/>
            <person name="Kravitz S."/>
            <person name="Halpern A."/>
            <person name="Remington K."/>
            <person name="Beeson K."/>
            <person name="Tran B."/>
            <person name="Rogers Y.-H."/>
            <person name="Friedman R."/>
            <person name="Venter J.C."/>
        </authorList>
    </citation>
    <scope>NUCLEOTIDE SEQUENCE [LARGE SCALE GENOMIC DNA]</scope>
    <source>
        <strain evidence="13 14">PV-1</strain>
    </source>
</reference>
<proteinExistence type="inferred from homology"/>